<dbReference type="NCBIfam" id="TIGR00619">
    <property type="entry name" value="sbcd"/>
    <property type="match status" value="1"/>
</dbReference>
<evidence type="ECO:0000256" key="7">
    <source>
        <dbReference type="RuleBase" id="RU363069"/>
    </source>
</evidence>
<evidence type="ECO:0000256" key="5">
    <source>
        <dbReference type="ARBA" id="ARBA00022801"/>
    </source>
</evidence>
<name>A0A062UAK1_9PROT</name>
<dbReference type="InterPro" id="IPR004593">
    <property type="entry name" value="SbcD"/>
</dbReference>
<accession>A0A062UAK1</accession>
<comment type="function">
    <text evidence="7">SbcCD cleaves DNA hairpin structures. These structures can inhibit DNA replication and are intermediates in certain DNA recombination reactions. The complex acts as a 3'-&gt;5' double strand exonuclease that can open hairpins. It also has a 5' single-strand endonuclease activity.</text>
</comment>
<evidence type="ECO:0000313" key="10">
    <source>
        <dbReference type="EMBL" id="KCZ53634.1"/>
    </source>
</evidence>
<dbReference type="EMBL" id="AWFF01000049">
    <property type="protein sequence ID" value="KCZ53634.1"/>
    <property type="molecule type" value="Genomic_DNA"/>
</dbReference>
<evidence type="ECO:0000256" key="3">
    <source>
        <dbReference type="ARBA" id="ARBA00013365"/>
    </source>
</evidence>
<evidence type="ECO:0000259" key="9">
    <source>
        <dbReference type="Pfam" id="PF12320"/>
    </source>
</evidence>
<keyword evidence="7" id="KW-0235">DNA replication</keyword>
<dbReference type="InterPro" id="IPR041796">
    <property type="entry name" value="Mre11_N"/>
</dbReference>
<dbReference type="PANTHER" id="PTHR30337">
    <property type="entry name" value="COMPONENT OF ATP-DEPENDENT DSDNA EXONUCLEASE"/>
    <property type="match status" value="1"/>
</dbReference>
<dbReference type="Gene3D" id="3.60.21.10">
    <property type="match status" value="1"/>
</dbReference>
<evidence type="ECO:0000259" key="8">
    <source>
        <dbReference type="Pfam" id="PF00149"/>
    </source>
</evidence>
<keyword evidence="11" id="KW-1185">Reference proteome</keyword>
<evidence type="ECO:0000256" key="2">
    <source>
        <dbReference type="ARBA" id="ARBA00011322"/>
    </source>
</evidence>
<dbReference type="GO" id="GO:0006310">
    <property type="term" value="P:DNA recombination"/>
    <property type="evidence" value="ECO:0007669"/>
    <property type="project" value="UniProtKB-KW"/>
</dbReference>
<feature type="domain" description="Nuclease SbcCD subunit D C-terminal" evidence="9">
    <location>
        <begin position="268"/>
        <end position="351"/>
    </location>
</feature>
<proteinExistence type="inferred from homology"/>
<dbReference type="InterPro" id="IPR029052">
    <property type="entry name" value="Metallo-depent_PP-like"/>
</dbReference>
<sequence length="380" mass="41033">MKLLHTSDLHLGRQFNGISLEEDHAAVLDQIVEAVKANGVDALIIAGDVFDRASPPQSAVRQFTGFLQRIKTETDAAVAMIAGNHDSGDRIDLSAIAADRSRWLIRGAISAEEAPLLLSDPHGTVAISALPFAYEYAARECFESEAIDTPEDVLVAQVAAARAELPEGARWIIVAHAFVTGGSVSESERSLTRVGGIETVRASAFDGAHYVALGHLHRPQSVGAEHIRYSGSPLAFGFDEADSGKSMSLIEMDAAGQVSVEALPFKPVRRARVLRGKHAELLLSDPSRDFIKVVLTDDAPVIDGMKRLREVFPNACELIYARDEHPPEIKSVNGPPVEAAEPADVVRNFLTEVGLEDLSEDDEGVVDASLTRLRHREDAE</sequence>
<comment type="similarity">
    <text evidence="1 7">Belongs to the SbcD family.</text>
</comment>
<feature type="domain" description="Calcineurin-like phosphoesterase" evidence="8">
    <location>
        <begin position="1"/>
        <end position="218"/>
    </location>
</feature>
<dbReference type="SUPFAM" id="SSF56300">
    <property type="entry name" value="Metallo-dependent phosphatases"/>
    <property type="match status" value="1"/>
</dbReference>
<keyword evidence="4 7" id="KW-0540">Nuclease</keyword>
<dbReference type="Proteomes" id="UP000027037">
    <property type="component" value="Unassembled WGS sequence"/>
</dbReference>
<reference evidence="10 11" key="1">
    <citation type="journal article" date="2014" name="Antonie Van Leeuwenhoek">
        <title>Hyphomonas beringensis sp. nov. and Hyphomonas chukchiensis sp. nov., isolated from surface seawater of the Bering Sea and Chukchi Sea.</title>
        <authorList>
            <person name="Li C."/>
            <person name="Lai Q."/>
            <person name="Li G."/>
            <person name="Dong C."/>
            <person name="Wang J."/>
            <person name="Liao Y."/>
            <person name="Shao Z."/>
        </authorList>
    </citation>
    <scope>NUCLEOTIDE SEQUENCE [LARGE SCALE GENOMIC DNA]</scope>
    <source>
        <strain evidence="10 11">25B14_1</strain>
    </source>
</reference>
<dbReference type="InterPro" id="IPR004843">
    <property type="entry name" value="Calcineurin-like_PHP"/>
</dbReference>
<protein>
    <recommendedName>
        <fullName evidence="3 7">Nuclease SbcCD subunit D</fullName>
    </recommendedName>
</protein>
<evidence type="ECO:0000256" key="1">
    <source>
        <dbReference type="ARBA" id="ARBA00010555"/>
    </source>
</evidence>
<dbReference type="InterPro" id="IPR026843">
    <property type="entry name" value="SbcD_C"/>
</dbReference>
<dbReference type="Pfam" id="PF00149">
    <property type="entry name" value="Metallophos"/>
    <property type="match status" value="1"/>
</dbReference>
<dbReference type="GO" id="GO:0004519">
    <property type="term" value="F:endonuclease activity"/>
    <property type="evidence" value="ECO:0007669"/>
    <property type="project" value="UniProtKB-KW"/>
</dbReference>
<dbReference type="PATRIC" id="fig|1280946.3.peg.2476"/>
<dbReference type="AlphaFoldDB" id="A0A062UAK1"/>
<dbReference type="STRING" id="1280946.HY29_16575"/>
<dbReference type="CDD" id="cd00840">
    <property type="entry name" value="MPP_Mre11_N"/>
    <property type="match status" value="1"/>
</dbReference>
<dbReference type="Pfam" id="PF12320">
    <property type="entry name" value="SbcD_C"/>
    <property type="match status" value="1"/>
</dbReference>
<dbReference type="InterPro" id="IPR050535">
    <property type="entry name" value="DNA_Repair-Maintenance_Comp"/>
</dbReference>
<comment type="subunit">
    <text evidence="2 7">Heterodimer of SbcC and SbcD.</text>
</comment>
<organism evidence="10 11">
    <name type="scientific">Hyphomonas beringensis</name>
    <dbReference type="NCBI Taxonomy" id="1280946"/>
    <lineage>
        <taxon>Bacteria</taxon>
        <taxon>Pseudomonadati</taxon>
        <taxon>Pseudomonadota</taxon>
        <taxon>Alphaproteobacteria</taxon>
        <taxon>Hyphomonadales</taxon>
        <taxon>Hyphomonadaceae</taxon>
        <taxon>Hyphomonas</taxon>
    </lineage>
</organism>
<dbReference type="eggNOG" id="COG0420">
    <property type="taxonomic scope" value="Bacteria"/>
</dbReference>
<comment type="caution">
    <text evidence="10">The sequence shown here is derived from an EMBL/GenBank/DDBJ whole genome shotgun (WGS) entry which is preliminary data.</text>
</comment>
<dbReference type="PANTHER" id="PTHR30337:SF0">
    <property type="entry name" value="NUCLEASE SBCCD SUBUNIT D"/>
    <property type="match status" value="1"/>
</dbReference>
<keyword evidence="7" id="KW-0255">Endonuclease</keyword>
<dbReference type="OrthoDB" id="9773856at2"/>
<keyword evidence="5 7" id="KW-0378">Hydrolase</keyword>
<dbReference type="GO" id="GO:0006260">
    <property type="term" value="P:DNA replication"/>
    <property type="evidence" value="ECO:0007669"/>
    <property type="project" value="UniProtKB-KW"/>
</dbReference>
<dbReference type="RefSeq" id="WP_034797396.1">
    <property type="nucleotide sequence ID" value="NZ_AWFF01000049.1"/>
</dbReference>
<keyword evidence="7" id="KW-0233">DNA recombination</keyword>
<evidence type="ECO:0000256" key="4">
    <source>
        <dbReference type="ARBA" id="ARBA00022722"/>
    </source>
</evidence>
<keyword evidence="6 7" id="KW-0269">Exonuclease</keyword>
<dbReference type="GO" id="GO:0008408">
    <property type="term" value="F:3'-5' exonuclease activity"/>
    <property type="evidence" value="ECO:0007669"/>
    <property type="project" value="InterPro"/>
</dbReference>
<evidence type="ECO:0000313" key="11">
    <source>
        <dbReference type="Proteomes" id="UP000027037"/>
    </source>
</evidence>
<gene>
    <name evidence="7" type="primary">sbcD</name>
    <name evidence="10" type="ORF">HY29_16575</name>
</gene>
<evidence type="ECO:0000256" key="6">
    <source>
        <dbReference type="ARBA" id="ARBA00022839"/>
    </source>
</evidence>